<keyword evidence="2" id="KW-1185">Reference proteome</keyword>
<dbReference type="KEGG" id="xdi:EZH22_13970"/>
<dbReference type="AlphaFoldDB" id="A0A974PUD6"/>
<evidence type="ECO:0000313" key="2">
    <source>
        <dbReference type="Proteomes" id="UP000596427"/>
    </source>
</evidence>
<reference evidence="1 2" key="1">
    <citation type="submission" date="2020-10" db="EMBL/GenBank/DDBJ databases">
        <title>Degradation of 1,4-Dioxane by Xanthobacter sp. YN2, via a Novel Group-2 Soluble Di-Iron Monooxygenase.</title>
        <authorList>
            <person name="Ma F."/>
            <person name="Wang Y."/>
            <person name="Yang J."/>
            <person name="Guo H."/>
            <person name="Su D."/>
            <person name="Yu L."/>
        </authorList>
    </citation>
    <scope>NUCLEOTIDE SEQUENCE [LARGE SCALE GENOMIC DNA]</scope>
    <source>
        <strain evidence="1 2">YN2</strain>
    </source>
</reference>
<proteinExistence type="predicted"/>
<dbReference type="RefSeq" id="WP_203196180.1">
    <property type="nucleotide sequence ID" value="NZ_CP063362.1"/>
</dbReference>
<sequence length="224" mass="24588">MADSLKNRRAVLKAGAALGTIAALVVPVAILPKEAEAAALINSPVPALWERWRAIKPEYTRLTAEAEAARDRYLAAQPALPREAYAGPQHFGFGVSFLDKTPSGQLMRWGMASHWRGLASACEGIEYSHWVRDDALHRAAVMDRWGDECDALRDSSGVTSIGDRLAAIEDQLNALEEQILAEPIRTMNDVSMQAKIVREYLWPGGWQEVVAFINRLEQVGGPNG</sequence>
<organism evidence="1 2">
    <name type="scientific">Xanthobacter dioxanivorans</name>
    <dbReference type="NCBI Taxonomy" id="2528964"/>
    <lineage>
        <taxon>Bacteria</taxon>
        <taxon>Pseudomonadati</taxon>
        <taxon>Pseudomonadota</taxon>
        <taxon>Alphaproteobacteria</taxon>
        <taxon>Hyphomicrobiales</taxon>
        <taxon>Xanthobacteraceae</taxon>
        <taxon>Xanthobacter</taxon>
    </lineage>
</organism>
<protein>
    <submittedName>
        <fullName evidence="1">Uncharacterized protein</fullName>
    </submittedName>
</protein>
<dbReference type="InterPro" id="IPR006311">
    <property type="entry name" value="TAT_signal"/>
</dbReference>
<dbReference type="Proteomes" id="UP000596427">
    <property type="component" value="Chromosome"/>
</dbReference>
<name>A0A974PUD6_9HYPH</name>
<dbReference type="EMBL" id="CP063362">
    <property type="protein sequence ID" value="QRG09260.1"/>
    <property type="molecule type" value="Genomic_DNA"/>
</dbReference>
<evidence type="ECO:0000313" key="1">
    <source>
        <dbReference type="EMBL" id="QRG09260.1"/>
    </source>
</evidence>
<accession>A0A974PUD6</accession>
<dbReference type="PROSITE" id="PS51318">
    <property type="entry name" value="TAT"/>
    <property type="match status" value="1"/>
</dbReference>
<gene>
    <name evidence="1" type="ORF">EZH22_13970</name>
</gene>